<reference evidence="2" key="1">
    <citation type="journal article" date="2019" name="Int. J. Syst. Evol. Microbiol.">
        <title>The Global Catalogue of Microorganisms (GCM) 10K type strain sequencing project: providing services to taxonomists for standard genome sequencing and annotation.</title>
        <authorList>
            <consortium name="The Broad Institute Genomics Platform"/>
            <consortium name="The Broad Institute Genome Sequencing Center for Infectious Disease"/>
            <person name="Wu L."/>
            <person name="Ma J."/>
        </authorList>
    </citation>
    <scope>NUCLEOTIDE SEQUENCE [LARGE SCALE GENOMIC DNA]</scope>
    <source>
        <strain evidence="2">CGMCC 4.7382</strain>
    </source>
</reference>
<sequence length="215" mass="24171">MDEDEELTLEAEGPWGVIGLREQAWGYLRGWEQDHGADQPDLDRFRLRMVILLGLLYAGYREVMPVFVPEAAPRVLYAPAPPEAELPDGLLLPADQEDLQAGLAEWDRYASAAAAALTRPPRGYAITAEYRVANYATEWRERDGADAPGMVWQMLCRCGRDGDWAMMLHQEAVTVLCRCGREWRLRDPAEPRPVTPERLTAMMRETAQTVDGADA</sequence>
<dbReference type="Proteomes" id="UP001596540">
    <property type="component" value="Unassembled WGS sequence"/>
</dbReference>
<evidence type="ECO:0000313" key="1">
    <source>
        <dbReference type="EMBL" id="MFC7331482.1"/>
    </source>
</evidence>
<dbReference type="RefSeq" id="WP_379874350.1">
    <property type="nucleotide sequence ID" value="NZ_JBHTBH010000023.1"/>
</dbReference>
<gene>
    <name evidence="1" type="ORF">ACFQRF_27430</name>
</gene>
<comment type="caution">
    <text evidence="1">The sequence shown here is derived from an EMBL/GenBank/DDBJ whole genome shotgun (WGS) entry which is preliminary data.</text>
</comment>
<proteinExistence type="predicted"/>
<evidence type="ECO:0000313" key="2">
    <source>
        <dbReference type="Proteomes" id="UP001596540"/>
    </source>
</evidence>
<name>A0ABW2KNK0_9ACTN</name>
<protein>
    <submittedName>
        <fullName evidence="1">Uncharacterized protein</fullName>
    </submittedName>
</protein>
<accession>A0ABW2KNK0</accession>
<organism evidence="1 2">
    <name type="scientific">Marinactinospora rubrisoli</name>
    <dbReference type="NCBI Taxonomy" id="2715399"/>
    <lineage>
        <taxon>Bacteria</taxon>
        <taxon>Bacillati</taxon>
        <taxon>Actinomycetota</taxon>
        <taxon>Actinomycetes</taxon>
        <taxon>Streptosporangiales</taxon>
        <taxon>Nocardiopsidaceae</taxon>
        <taxon>Marinactinospora</taxon>
    </lineage>
</organism>
<dbReference type="EMBL" id="JBHTBH010000023">
    <property type="protein sequence ID" value="MFC7331482.1"/>
    <property type="molecule type" value="Genomic_DNA"/>
</dbReference>
<keyword evidence="2" id="KW-1185">Reference proteome</keyword>